<dbReference type="GO" id="GO:0004930">
    <property type="term" value="F:G protein-coupled receptor activity"/>
    <property type="evidence" value="ECO:0007669"/>
    <property type="project" value="UniProtKB-KW"/>
</dbReference>
<comment type="similarity">
    <text evidence="11">Belongs to the G-protein coupled receptor 3 family. TAS1R subfamily.</text>
</comment>
<keyword evidence="6" id="KW-0297">G-protein coupled receptor</keyword>
<sequence>MRQLLFSVSLLSFLILSWNQSALTASEFHLDGDYLIGGLFDIHYVSDFVYFRKPEALDCSKDQSSGHKIIALVGPFTSTDTLAVTPQFMPDLIPVVSYGAASSVLSQKHRFPSFLRTVHSNKEVIDVMVSIVQNFHWRWVAFLHTDNDFGIDGLELFRRRIKSTDICLAYTKGLDVNTNYSQVFKQIEAQKINVIIVFSTNMDGEALIKSAIELNIRNKVWLTGDTWSLNKKLRKMGGIKDIGTVLGVSQPVIIIPGFSDFIYSTKSQRPFDSTEQKTFCNQDCNCSSLSAEDIVSMDPSFSFPVYSAVYAIAHALHNVLQCGADKCNGNVKVYPFMILKELRKSNFTLLNISVQFTEDGNPKFGHYSIVFWSQSGDAEEVGFYRFFPSVSFFINTSKIQWYTNKEVPISLCSPECPAGYQKMQNSIHKCCFGCKMCPNGTYCNSAEDPYRCIPCQDS</sequence>
<keyword evidence="8" id="KW-0675">Receptor</keyword>
<dbReference type="InterPro" id="IPR028082">
    <property type="entry name" value="Peripla_BP_I"/>
</dbReference>
<keyword evidence="16" id="KW-1185">Reference proteome</keyword>
<evidence type="ECO:0000256" key="12">
    <source>
        <dbReference type="SAM" id="SignalP"/>
    </source>
</evidence>
<proteinExistence type="inferred from homology"/>
<dbReference type="InterPro" id="IPR017979">
    <property type="entry name" value="GPCR_3_CS"/>
</dbReference>
<feature type="signal peptide" evidence="12">
    <location>
        <begin position="1"/>
        <end position="24"/>
    </location>
</feature>
<name>A0A8S4C1U8_9TELE</name>
<accession>A0A8S4C1U8</accession>
<evidence type="ECO:0000259" key="14">
    <source>
        <dbReference type="Pfam" id="PF07562"/>
    </source>
</evidence>
<dbReference type="InterPro" id="IPR000068">
    <property type="entry name" value="GPCR_3_Ca_sens_rcpt-rel"/>
</dbReference>
<evidence type="ECO:0000256" key="10">
    <source>
        <dbReference type="ARBA" id="ARBA00023224"/>
    </source>
</evidence>
<dbReference type="Proteomes" id="UP000677803">
    <property type="component" value="Unassembled WGS sequence"/>
</dbReference>
<feature type="non-terminal residue" evidence="15">
    <location>
        <position position="1"/>
    </location>
</feature>
<reference evidence="15" key="1">
    <citation type="submission" date="2021-05" db="EMBL/GenBank/DDBJ databases">
        <authorList>
            <person name="Tigano A."/>
        </authorList>
    </citation>
    <scope>NUCLEOTIDE SEQUENCE</scope>
</reference>
<evidence type="ECO:0000256" key="6">
    <source>
        <dbReference type="ARBA" id="ARBA00023040"/>
    </source>
</evidence>
<dbReference type="Gene3D" id="2.10.50.30">
    <property type="entry name" value="GPCR, family 3, nine cysteines domain"/>
    <property type="match status" value="1"/>
</dbReference>
<dbReference type="PROSITE" id="PS00980">
    <property type="entry name" value="G_PROTEIN_RECEP_F3_2"/>
    <property type="match status" value="1"/>
</dbReference>
<evidence type="ECO:0000256" key="4">
    <source>
        <dbReference type="ARBA" id="ARBA00022729"/>
    </source>
</evidence>
<keyword evidence="2" id="KW-1003">Cell membrane</keyword>
<gene>
    <name evidence="15" type="ORF">MMEN_LOCUS21476</name>
</gene>
<dbReference type="AlphaFoldDB" id="A0A8S4C1U8"/>
<keyword evidence="4 12" id="KW-0732">Signal</keyword>
<keyword evidence="10" id="KW-0807">Transducer</keyword>
<keyword evidence="3" id="KW-0812">Transmembrane</keyword>
<evidence type="ECO:0000256" key="9">
    <source>
        <dbReference type="ARBA" id="ARBA00023180"/>
    </source>
</evidence>
<dbReference type="PANTHER" id="PTHR24061">
    <property type="entry name" value="CALCIUM-SENSING RECEPTOR-RELATED"/>
    <property type="match status" value="1"/>
</dbReference>
<evidence type="ECO:0000256" key="1">
    <source>
        <dbReference type="ARBA" id="ARBA00004651"/>
    </source>
</evidence>
<dbReference type="PRINTS" id="PR00592">
    <property type="entry name" value="CASENSINGR"/>
</dbReference>
<dbReference type="InterPro" id="IPR001828">
    <property type="entry name" value="ANF_lig-bd_rcpt"/>
</dbReference>
<feature type="chain" id="PRO_5035869318" evidence="12">
    <location>
        <begin position="25"/>
        <end position="458"/>
    </location>
</feature>
<dbReference type="FunFam" id="3.40.50.2300:FF:000016">
    <property type="entry name" value="Taste 1 receptor member 2"/>
    <property type="match status" value="1"/>
</dbReference>
<evidence type="ECO:0000313" key="16">
    <source>
        <dbReference type="Proteomes" id="UP000677803"/>
    </source>
</evidence>
<evidence type="ECO:0000313" key="15">
    <source>
        <dbReference type="EMBL" id="CAG6021258.1"/>
    </source>
</evidence>
<feature type="domain" description="Receptor ligand binding region" evidence="13">
    <location>
        <begin position="68"/>
        <end position="373"/>
    </location>
</feature>
<dbReference type="SUPFAM" id="SSF53822">
    <property type="entry name" value="Periplasmic binding protein-like I"/>
    <property type="match status" value="1"/>
</dbReference>
<dbReference type="PANTHER" id="PTHR24061:SF441">
    <property type="entry name" value="TASTE RECEPTOR TYPE 1 MEMBER 2B-RELATED"/>
    <property type="match status" value="1"/>
</dbReference>
<protein>
    <submittedName>
        <fullName evidence="15">(Atlantic silverside) hypothetical protein</fullName>
    </submittedName>
</protein>
<dbReference type="InterPro" id="IPR038550">
    <property type="entry name" value="GPCR_3_9-Cys_sf"/>
</dbReference>
<dbReference type="FunFam" id="2.10.50.30:FF:000004">
    <property type="entry name" value="Taste receptor type 1 member 3-like protein"/>
    <property type="match status" value="1"/>
</dbReference>
<evidence type="ECO:0000256" key="7">
    <source>
        <dbReference type="ARBA" id="ARBA00023136"/>
    </source>
</evidence>
<dbReference type="Gene3D" id="3.40.50.2300">
    <property type="match status" value="2"/>
</dbReference>
<feature type="domain" description="GPCR family 3 nine cysteines" evidence="14">
    <location>
        <begin position="407"/>
        <end position="457"/>
    </location>
</feature>
<dbReference type="Pfam" id="PF07562">
    <property type="entry name" value="NCD3G"/>
    <property type="match status" value="1"/>
</dbReference>
<keyword evidence="9" id="KW-0325">Glycoprotein</keyword>
<dbReference type="EMBL" id="CAJRST010041110">
    <property type="protein sequence ID" value="CAG6021258.1"/>
    <property type="molecule type" value="Genomic_DNA"/>
</dbReference>
<dbReference type="InterPro" id="IPR011500">
    <property type="entry name" value="GPCR_3_9-Cys_dom"/>
</dbReference>
<organism evidence="15 16">
    <name type="scientific">Menidia menidia</name>
    <name type="common">Atlantic silverside</name>
    <dbReference type="NCBI Taxonomy" id="238744"/>
    <lineage>
        <taxon>Eukaryota</taxon>
        <taxon>Metazoa</taxon>
        <taxon>Chordata</taxon>
        <taxon>Craniata</taxon>
        <taxon>Vertebrata</taxon>
        <taxon>Euteleostomi</taxon>
        <taxon>Actinopterygii</taxon>
        <taxon>Neopterygii</taxon>
        <taxon>Teleostei</taxon>
        <taxon>Neoteleostei</taxon>
        <taxon>Acanthomorphata</taxon>
        <taxon>Ovalentaria</taxon>
        <taxon>Atherinomorphae</taxon>
        <taxon>Atheriniformes</taxon>
        <taxon>Atherinopsidae</taxon>
        <taxon>Menidiinae</taxon>
        <taxon>Menidia</taxon>
    </lineage>
</organism>
<evidence type="ECO:0000259" key="13">
    <source>
        <dbReference type="Pfam" id="PF01094"/>
    </source>
</evidence>
<comment type="caution">
    <text evidence="15">The sequence shown here is derived from an EMBL/GenBank/DDBJ whole genome shotgun (WGS) entry which is preliminary data.</text>
</comment>
<dbReference type="Pfam" id="PF01094">
    <property type="entry name" value="ANF_receptor"/>
    <property type="match status" value="1"/>
</dbReference>
<dbReference type="GO" id="GO:0050909">
    <property type="term" value="P:sensory perception of taste"/>
    <property type="evidence" value="ECO:0007669"/>
    <property type="project" value="UniProtKB-ARBA"/>
</dbReference>
<keyword evidence="7" id="KW-0472">Membrane</keyword>
<evidence type="ECO:0000256" key="3">
    <source>
        <dbReference type="ARBA" id="ARBA00022692"/>
    </source>
</evidence>
<keyword evidence="5" id="KW-1133">Transmembrane helix</keyword>
<comment type="subcellular location">
    <subcellularLocation>
        <location evidence="1">Cell membrane</location>
        <topology evidence="1">Multi-pass membrane protein</topology>
    </subcellularLocation>
</comment>
<dbReference type="OrthoDB" id="5984008at2759"/>
<evidence type="ECO:0000256" key="2">
    <source>
        <dbReference type="ARBA" id="ARBA00022475"/>
    </source>
</evidence>
<evidence type="ECO:0000256" key="8">
    <source>
        <dbReference type="ARBA" id="ARBA00023170"/>
    </source>
</evidence>
<evidence type="ECO:0000256" key="11">
    <source>
        <dbReference type="ARBA" id="ARBA00038492"/>
    </source>
</evidence>
<dbReference type="GO" id="GO:0005886">
    <property type="term" value="C:plasma membrane"/>
    <property type="evidence" value="ECO:0007669"/>
    <property type="project" value="UniProtKB-SubCell"/>
</dbReference>
<evidence type="ECO:0000256" key="5">
    <source>
        <dbReference type="ARBA" id="ARBA00022989"/>
    </source>
</evidence>